<protein>
    <submittedName>
        <fullName evidence="1">Uncharacterized protein</fullName>
    </submittedName>
</protein>
<comment type="caution">
    <text evidence="1">The sequence shown here is derived from an EMBL/GenBank/DDBJ whole genome shotgun (WGS) entry which is preliminary data.</text>
</comment>
<proteinExistence type="predicted"/>
<dbReference type="Proteomes" id="UP000188268">
    <property type="component" value="Unassembled WGS sequence"/>
</dbReference>
<reference evidence="1 2" key="1">
    <citation type="submission" date="2013-09" db="EMBL/GenBank/DDBJ databases">
        <title>Corchorus capsularis genome sequencing.</title>
        <authorList>
            <person name="Alam M."/>
            <person name="Haque M.S."/>
            <person name="Islam M.S."/>
            <person name="Emdad E.M."/>
            <person name="Islam M.M."/>
            <person name="Ahmed B."/>
            <person name="Halim A."/>
            <person name="Hossen Q.M.M."/>
            <person name="Hossain M.Z."/>
            <person name="Ahmed R."/>
            <person name="Khan M.M."/>
            <person name="Islam R."/>
            <person name="Rashid M.M."/>
            <person name="Khan S.A."/>
            <person name="Rahman M.S."/>
            <person name="Alam M."/>
        </authorList>
    </citation>
    <scope>NUCLEOTIDE SEQUENCE [LARGE SCALE GENOMIC DNA]</scope>
    <source>
        <strain evidence="2">cv. CVL-1</strain>
        <tissue evidence="1">Whole seedling</tissue>
    </source>
</reference>
<gene>
    <name evidence="1" type="ORF">CCACVL1_14938</name>
</gene>
<evidence type="ECO:0000313" key="1">
    <source>
        <dbReference type="EMBL" id="OMO77597.1"/>
    </source>
</evidence>
<organism evidence="1 2">
    <name type="scientific">Corchorus capsularis</name>
    <name type="common">Jute</name>
    <dbReference type="NCBI Taxonomy" id="210143"/>
    <lineage>
        <taxon>Eukaryota</taxon>
        <taxon>Viridiplantae</taxon>
        <taxon>Streptophyta</taxon>
        <taxon>Embryophyta</taxon>
        <taxon>Tracheophyta</taxon>
        <taxon>Spermatophyta</taxon>
        <taxon>Magnoliopsida</taxon>
        <taxon>eudicotyledons</taxon>
        <taxon>Gunneridae</taxon>
        <taxon>Pentapetalae</taxon>
        <taxon>rosids</taxon>
        <taxon>malvids</taxon>
        <taxon>Malvales</taxon>
        <taxon>Malvaceae</taxon>
        <taxon>Grewioideae</taxon>
        <taxon>Apeibeae</taxon>
        <taxon>Corchorus</taxon>
    </lineage>
</organism>
<name>A0A1R3I4U2_COCAP</name>
<dbReference type="AlphaFoldDB" id="A0A1R3I4U2"/>
<evidence type="ECO:0000313" key="2">
    <source>
        <dbReference type="Proteomes" id="UP000188268"/>
    </source>
</evidence>
<dbReference type="Gramene" id="OMO77597">
    <property type="protein sequence ID" value="OMO77597"/>
    <property type="gene ID" value="CCACVL1_14938"/>
</dbReference>
<sequence length="24" mass="2648">MASPVFRNVIGRAFSLGLWKDLGL</sequence>
<keyword evidence="2" id="KW-1185">Reference proteome</keyword>
<dbReference type="EMBL" id="AWWV01010704">
    <property type="protein sequence ID" value="OMO77597.1"/>
    <property type="molecule type" value="Genomic_DNA"/>
</dbReference>
<accession>A0A1R3I4U2</accession>